<feature type="compositionally biased region" description="Polar residues" evidence="1">
    <location>
        <begin position="367"/>
        <end position="382"/>
    </location>
</feature>
<keyword evidence="3" id="KW-1185">Reference proteome</keyword>
<feature type="compositionally biased region" description="Basic and acidic residues" evidence="1">
    <location>
        <begin position="154"/>
        <end position="174"/>
    </location>
</feature>
<dbReference type="PANTHER" id="PTHR47286:SF2">
    <property type="entry name" value="F3I6.9 PROTEIN"/>
    <property type="match status" value="1"/>
</dbReference>
<dbReference type="PANTHER" id="PTHR47286">
    <property type="entry name" value="F3I6.9 PROTEIN"/>
    <property type="match status" value="1"/>
</dbReference>
<evidence type="ECO:0000313" key="3">
    <source>
        <dbReference type="Proteomes" id="UP001345219"/>
    </source>
</evidence>
<feature type="region of interest" description="Disordered" evidence="1">
    <location>
        <begin position="135"/>
        <end position="174"/>
    </location>
</feature>
<evidence type="ECO:0000256" key="1">
    <source>
        <dbReference type="SAM" id="MobiDB-lite"/>
    </source>
</evidence>
<dbReference type="AlphaFoldDB" id="A0AAN7KJA1"/>
<feature type="region of interest" description="Disordered" evidence="1">
    <location>
        <begin position="188"/>
        <end position="333"/>
    </location>
</feature>
<feature type="compositionally biased region" description="Polar residues" evidence="1">
    <location>
        <begin position="467"/>
        <end position="477"/>
    </location>
</feature>
<feature type="region of interest" description="Disordered" evidence="1">
    <location>
        <begin position="353"/>
        <end position="485"/>
    </location>
</feature>
<dbReference type="EMBL" id="JAXIOK010000008">
    <property type="protein sequence ID" value="KAK4763885.1"/>
    <property type="molecule type" value="Genomic_DNA"/>
</dbReference>
<feature type="region of interest" description="Disordered" evidence="1">
    <location>
        <begin position="77"/>
        <end position="112"/>
    </location>
</feature>
<feature type="compositionally biased region" description="Basic and acidic residues" evidence="1">
    <location>
        <begin position="196"/>
        <end position="215"/>
    </location>
</feature>
<protein>
    <recommendedName>
        <fullName evidence="4">Protein WVD2-like 7</fullName>
    </recommendedName>
</protein>
<accession>A0AAN7KJA1</accession>
<gene>
    <name evidence="2" type="ORF">SAY87_013323</name>
</gene>
<organism evidence="2 3">
    <name type="scientific">Trapa incisa</name>
    <dbReference type="NCBI Taxonomy" id="236973"/>
    <lineage>
        <taxon>Eukaryota</taxon>
        <taxon>Viridiplantae</taxon>
        <taxon>Streptophyta</taxon>
        <taxon>Embryophyta</taxon>
        <taxon>Tracheophyta</taxon>
        <taxon>Spermatophyta</taxon>
        <taxon>Magnoliopsida</taxon>
        <taxon>eudicotyledons</taxon>
        <taxon>Gunneridae</taxon>
        <taxon>Pentapetalae</taxon>
        <taxon>rosids</taxon>
        <taxon>malvids</taxon>
        <taxon>Myrtales</taxon>
        <taxon>Lythraceae</taxon>
        <taxon>Trapa</taxon>
    </lineage>
</organism>
<name>A0AAN7KJA1_9MYRT</name>
<sequence length="485" mass="52947">MAETAASNAALEVSISFGRFENDSLSWEKWSSFSPNKYLEEVEKCATPGSVAEKKAYFEAHYKKIAARKAELMEQEKQMEMGLPRSDVNHGQGDLSRSDTETDHEVDAYAGGIEQVNYKGRLEQEMEPNEDDLITIECGSFAAEPERVQGPSKSESRSNLDQSHEENAVMEVEKQEVVPTFTVTAVDESQIQLQEDESKGRFEKVDSTIVLKEESPQPNPQRRVQKIVKGSKEKSTPNIRNKPASPLPKLPQVATPKVSKPIPVSAASPASRSSTRARTAQTSVRSKNLNPPPSTDSSKKVSRKSSQLPVSTRPVGSQAPVSTPSRKSLIMESMGEKDIVKKAFKMFRTNVREVDSTGIEKSPIPKQASSTGTELRASNSNVTHRENGGTRSGSAQQRGSRASPASLGHMGIGKPRAAPQHAIKFLEKPNAKGQEKMNRQLKVEDDKVAVNKTLRHAPSLKAPSRPASGSWSKTKNTPAKGGLPV</sequence>
<evidence type="ECO:0000313" key="2">
    <source>
        <dbReference type="EMBL" id="KAK4763885.1"/>
    </source>
</evidence>
<dbReference type="Proteomes" id="UP001345219">
    <property type="component" value="Chromosome 11"/>
</dbReference>
<feature type="compositionally biased region" description="Basic and acidic residues" evidence="1">
    <location>
        <begin position="96"/>
        <end position="107"/>
    </location>
</feature>
<feature type="compositionally biased region" description="Basic and acidic residues" evidence="1">
    <location>
        <begin position="424"/>
        <end position="449"/>
    </location>
</feature>
<proteinExistence type="predicted"/>
<feature type="compositionally biased region" description="Low complexity" evidence="1">
    <location>
        <begin position="258"/>
        <end position="286"/>
    </location>
</feature>
<comment type="caution">
    <text evidence="2">The sequence shown here is derived from an EMBL/GenBank/DDBJ whole genome shotgun (WGS) entry which is preliminary data.</text>
</comment>
<reference evidence="2 3" key="1">
    <citation type="journal article" date="2023" name="Hortic Res">
        <title>Pangenome of water caltrop reveals structural variations and asymmetric subgenome divergence after allopolyploidization.</title>
        <authorList>
            <person name="Zhang X."/>
            <person name="Chen Y."/>
            <person name="Wang L."/>
            <person name="Yuan Y."/>
            <person name="Fang M."/>
            <person name="Shi L."/>
            <person name="Lu R."/>
            <person name="Comes H.P."/>
            <person name="Ma Y."/>
            <person name="Chen Y."/>
            <person name="Huang G."/>
            <person name="Zhou Y."/>
            <person name="Zheng Z."/>
            <person name="Qiu Y."/>
        </authorList>
    </citation>
    <scope>NUCLEOTIDE SEQUENCE [LARGE SCALE GENOMIC DNA]</scope>
    <source>
        <tissue evidence="2">Roots</tissue>
    </source>
</reference>
<evidence type="ECO:0008006" key="4">
    <source>
        <dbReference type="Google" id="ProtNLM"/>
    </source>
</evidence>